<keyword evidence="3 5" id="KW-1133">Transmembrane helix</keyword>
<feature type="transmembrane region" description="Helical" evidence="5">
    <location>
        <begin position="111"/>
        <end position="128"/>
    </location>
</feature>
<sequence length="334" mass="33926">PLGLLIPELSLIAALVGGLVIMALAGNALVSGAVSLAARMGVSPLVAGIFIVGFGTSAPEMIVSLDAALSDRSGLALGNIVGSNIANVFLVLGLPALIAPIAAGGVGEKRGLIAVIVAAVAWIGITALMPLTPLVGICFIALLVAYTGLTFIAARRAVAVGKDPGVTEEEDPHLPLWLALIYVPLGVLGLILGADLVIEGGVGIAMFLNVPEEYIGLTLLAIGTSLPEIGAGLVAVVKKQGEVLIGNVLGSNVFNILGAGGIISLFGPIRMAPTFQQYDHWALALATLVIGVVILTKARIGRLMGLLLLLVYVAYIYGLITGLNISGLFQPVGT</sequence>
<gene>
    <name evidence="7" type="ORF">DCG58_19915</name>
</gene>
<feature type="transmembrane region" description="Helical" evidence="5">
    <location>
        <begin position="278"/>
        <end position="295"/>
    </location>
</feature>
<dbReference type="GO" id="GO:0005262">
    <property type="term" value="F:calcium channel activity"/>
    <property type="evidence" value="ECO:0007669"/>
    <property type="project" value="TreeGrafter"/>
</dbReference>
<reference evidence="7 8" key="1">
    <citation type="journal article" date="2018" name="Nat. Biotechnol.">
        <title>A standardized bacterial taxonomy based on genome phylogeny substantially revises the tree of life.</title>
        <authorList>
            <person name="Parks D.H."/>
            <person name="Chuvochina M."/>
            <person name="Waite D.W."/>
            <person name="Rinke C."/>
            <person name="Skarshewski A."/>
            <person name="Chaumeil P.A."/>
            <person name="Hugenholtz P."/>
        </authorList>
    </citation>
    <scope>NUCLEOTIDE SEQUENCE [LARGE SCALE GENOMIC DNA]</scope>
    <source>
        <strain evidence="7">UBA8733</strain>
    </source>
</reference>
<proteinExistence type="predicted"/>
<comment type="caution">
    <text evidence="7">The sequence shown here is derived from an EMBL/GenBank/DDBJ whole genome shotgun (WGS) entry which is preliminary data.</text>
</comment>
<feature type="non-terminal residue" evidence="7">
    <location>
        <position position="1"/>
    </location>
</feature>
<dbReference type="InterPro" id="IPR004837">
    <property type="entry name" value="NaCa_Exmemb"/>
</dbReference>
<keyword evidence="4 5" id="KW-0472">Membrane</keyword>
<dbReference type="Proteomes" id="UP000259610">
    <property type="component" value="Unassembled WGS sequence"/>
</dbReference>
<accession>A0A3B9H409</accession>
<evidence type="ECO:0000256" key="5">
    <source>
        <dbReference type="SAM" id="Phobius"/>
    </source>
</evidence>
<dbReference type="AlphaFoldDB" id="A0A3B9H409"/>
<feature type="transmembrane region" description="Helical" evidence="5">
    <location>
        <begin position="174"/>
        <end position="194"/>
    </location>
</feature>
<feature type="transmembrane region" description="Helical" evidence="5">
    <location>
        <begin position="45"/>
        <end position="65"/>
    </location>
</feature>
<comment type="subcellular location">
    <subcellularLocation>
        <location evidence="1">Membrane</location>
        <topology evidence="1">Multi-pass membrane protein</topology>
    </subcellularLocation>
</comment>
<evidence type="ECO:0000256" key="2">
    <source>
        <dbReference type="ARBA" id="ARBA00022692"/>
    </source>
</evidence>
<protein>
    <submittedName>
        <fullName evidence="7">Calcium:sodium antiporter</fullName>
    </submittedName>
</protein>
<evidence type="ECO:0000256" key="1">
    <source>
        <dbReference type="ARBA" id="ARBA00004141"/>
    </source>
</evidence>
<feature type="transmembrane region" description="Helical" evidence="5">
    <location>
        <begin position="134"/>
        <end position="154"/>
    </location>
</feature>
<evidence type="ECO:0000259" key="6">
    <source>
        <dbReference type="Pfam" id="PF01699"/>
    </source>
</evidence>
<dbReference type="Pfam" id="PF01699">
    <property type="entry name" value="Na_Ca_ex"/>
    <property type="match status" value="2"/>
</dbReference>
<evidence type="ECO:0000313" key="7">
    <source>
        <dbReference type="EMBL" id="HAE29431.1"/>
    </source>
</evidence>
<feature type="domain" description="Sodium/calcium exchanger membrane region" evidence="6">
    <location>
        <begin position="11"/>
        <end position="150"/>
    </location>
</feature>
<dbReference type="NCBIfam" id="TIGR00367">
    <property type="entry name" value="calcium/sodium antiporter"/>
    <property type="match status" value="1"/>
</dbReference>
<dbReference type="InterPro" id="IPR004481">
    <property type="entry name" value="K/Na/Ca-exchanger"/>
</dbReference>
<evidence type="ECO:0000256" key="4">
    <source>
        <dbReference type="ARBA" id="ARBA00023136"/>
    </source>
</evidence>
<feature type="transmembrane region" description="Helical" evidence="5">
    <location>
        <begin position="12"/>
        <end position="38"/>
    </location>
</feature>
<evidence type="ECO:0000313" key="8">
    <source>
        <dbReference type="Proteomes" id="UP000259610"/>
    </source>
</evidence>
<dbReference type="GO" id="GO:0008273">
    <property type="term" value="F:calcium, potassium:sodium antiporter activity"/>
    <property type="evidence" value="ECO:0007669"/>
    <property type="project" value="TreeGrafter"/>
</dbReference>
<dbReference type="PANTHER" id="PTHR10846">
    <property type="entry name" value="SODIUM/POTASSIUM/CALCIUM EXCHANGER"/>
    <property type="match status" value="1"/>
</dbReference>
<keyword evidence="2 5" id="KW-0812">Transmembrane</keyword>
<dbReference type="EMBL" id="DMAN01000453">
    <property type="protein sequence ID" value="HAE29431.1"/>
    <property type="molecule type" value="Genomic_DNA"/>
</dbReference>
<dbReference type="Gene3D" id="1.20.1420.30">
    <property type="entry name" value="NCX, central ion-binding region"/>
    <property type="match status" value="1"/>
</dbReference>
<feature type="transmembrane region" description="Helical" evidence="5">
    <location>
        <begin position="85"/>
        <end position="104"/>
    </location>
</feature>
<dbReference type="PANTHER" id="PTHR10846:SF8">
    <property type="entry name" value="INNER MEMBRANE PROTEIN YRBG"/>
    <property type="match status" value="1"/>
</dbReference>
<dbReference type="InterPro" id="IPR044880">
    <property type="entry name" value="NCX_ion-bd_dom_sf"/>
</dbReference>
<name>A0A3B9H409_9PROT</name>
<feature type="domain" description="Sodium/calcium exchanger membrane region" evidence="6">
    <location>
        <begin position="180"/>
        <end position="320"/>
    </location>
</feature>
<feature type="transmembrane region" description="Helical" evidence="5">
    <location>
        <begin position="307"/>
        <end position="329"/>
    </location>
</feature>
<dbReference type="GO" id="GO:0006874">
    <property type="term" value="P:intracellular calcium ion homeostasis"/>
    <property type="evidence" value="ECO:0007669"/>
    <property type="project" value="TreeGrafter"/>
</dbReference>
<feature type="transmembrane region" description="Helical" evidence="5">
    <location>
        <begin position="244"/>
        <end position="266"/>
    </location>
</feature>
<dbReference type="GO" id="GO:0005886">
    <property type="term" value="C:plasma membrane"/>
    <property type="evidence" value="ECO:0007669"/>
    <property type="project" value="TreeGrafter"/>
</dbReference>
<evidence type="ECO:0000256" key="3">
    <source>
        <dbReference type="ARBA" id="ARBA00022989"/>
    </source>
</evidence>
<feature type="transmembrane region" description="Helical" evidence="5">
    <location>
        <begin position="214"/>
        <end position="237"/>
    </location>
</feature>
<organism evidence="7 8">
    <name type="scientific">Hyphomonas adhaerens</name>
    <dbReference type="NCBI Taxonomy" id="81029"/>
    <lineage>
        <taxon>Bacteria</taxon>
        <taxon>Pseudomonadati</taxon>
        <taxon>Pseudomonadota</taxon>
        <taxon>Alphaproteobacteria</taxon>
        <taxon>Hyphomonadales</taxon>
        <taxon>Hyphomonadaceae</taxon>
        <taxon>Hyphomonas</taxon>
    </lineage>
</organism>